<comment type="caution">
    <text evidence="2">The sequence shown here is derived from an EMBL/GenBank/DDBJ whole genome shotgun (WGS) entry which is preliminary data.</text>
</comment>
<organism evidence="2 3">
    <name type="scientific">Mycena citricolor</name>
    <dbReference type="NCBI Taxonomy" id="2018698"/>
    <lineage>
        <taxon>Eukaryota</taxon>
        <taxon>Fungi</taxon>
        <taxon>Dikarya</taxon>
        <taxon>Basidiomycota</taxon>
        <taxon>Agaricomycotina</taxon>
        <taxon>Agaricomycetes</taxon>
        <taxon>Agaricomycetidae</taxon>
        <taxon>Agaricales</taxon>
        <taxon>Marasmiineae</taxon>
        <taxon>Mycenaceae</taxon>
        <taxon>Mycena</taxon>
    </lineage>
</organism>
<evidence type="ECO:0000313" key="2">
    <source>
        <dbReference type="EMBL" id="CAK5265249.1"/>
    </source>
</evidence>
<dbReference type="EMBL" id="CAVNYO010000082">
    <property type="protein sequence ID" value="CAK5265249.1"/>
    <property type="molecule type" value="Genomic_DNA"/>
</dbReference>
<dbReference type="AlphaFoldDB" id="A0AAD2GZF6"/>
<keyword evidence="3" id="KW-1185">Reference proteome</keyword>
<sequence>MSDLLFHLSTGRRWDPGRHLRRLVPESRLPRNLSIVSDQNATVCDAGRGSGKSRKMLVDLPKQ</sequence>
<name>A0AAD2GZF6_9AGAR</name>
<protein>
    <submittedName>
        <fullName evidence="2">Uncharacterized protein</fullName>
    </submittedName>
</protein>
<reference evidence="2" key="1">
    <citation type="submission" date="2023-11" db="EMBL/GenBank/DDBJ databases">
        <authorList>
            <person name="De Vega J J."/>
            <person name="De Vega J J."/>
        </authorList>
    </citation>
    <scope>NUCLEOTIDE SEQUENCE</scope>
</reference>
<accession>A0AAD2GZF6</accession>
<feature type="region of interest" description="Disordered" evidence="1">
    <location>
        <begin position="44"/>
        <end position="63"/>
    </location>
</feature>
<dbReference type="Proteomes" id="UP001295794">
    <property type="component" value="Unassembled WGS sequence"/>
</dbReference>
<gene>
    <name evidence="2" type="ORF">MYCIT1_LOCUS6066</name>
</gene>
<evidence type="ECO:0000313" key="3">
    <source>
        <dbReference type="Proteomes" id="UP001295794"/>
    </source>
</evidence>
<evidence type="ECO:0000256" key="1">
    <source>
        <dbReference type="SAM" id="MobiDB-lite"/>
    </source>
</evidence>
<proteinExistence type="predicted"/>